<evidence type="ECO:0000313" key="3">
    <source>
        <dbReference type="Proteomes" id="UP000694892"/>
    </source>
</evidence>
<dbReference type="AlphaFoldDB" id="A0A974CQ00"/>
<dbReference type="GO" id="GO:0009897">
    <property type="term" value="C:external side of plasma membrane"/>
    <property type="evidence" value="ECO:0007669"/>
    <property type="project" value="TreeGrafter"/>
</dbReference>
<dbReference type="InterPro" id="IPR036179">
    <property type="entry name" value="Ig-like_dom_sf"/>
</dbReference>
<dbReference type="InterPro" id="IPR042842">
    <property type="entry name" value="CD226"/>
</dbReference>
<dbReference type="Gene3D" id="2.60.40.10">
    <property type="entry name" value="Immunoglobulins"/>
    <property type="match status" value="1"/>
</dbReference>
<evidence type="ECO:0000256" key="1">
    <source>
        <dbReference type="SAM" id="Phobius"/>
    </source>
</evidence>
<keyword evidence="1" id="KW-1133">Transmembrane helix</keyword>
<dbReference type="InterPro" id="IPR013783">
    <property type="entry name" value="Ig-like_fold"/>
</dbReference>
<evidence type="ECO:0008006" key="4">
    <source>
        <dbReference type="Google" id="ProtNLM"/>
    </source>
</evidence>
<evidence type="ECO:0000313" key="2">
    <source>
        <dbReference type="EMBL" id="OCT76590.1"/>
    </source>
</evidence>
<dbReference type="GO" id="GO:0050839">
    <property type="term" value="F:cell adhesion molecule binding"/>
    <property type="evidence" value="ECO:0007669"/>
    <property type="project" value="TreeGrafter"/>
</dbReference>
<organism evidence="2 3">
    <name type="scientific">Xenopus laevis</name>
    <name type="common">African clawed frog</name>
    <dbReference type="NCBI Taxonomy" id="8355"/>
    <lineage>
        <taxon>Eukaryota</taxon>
        <taxon>Metazoa</taxon>
        <taxon>Chordata</taxon>
        <taxon>Craniata</taxon>
        <taxon>Vertebrata</taxon>
        <taxon>Euteleostomi</taxon>
        <taxon>Amphibia</taxon>
        <taxon>Batrachia</taxon>
        <taxon>Anura</taxon>
        <taxon>Pipoidea</taxon>
        <taxon>Pipidae</taxon>
        <taxon>Xenopodinae</taxon>
        <taxon>Xenopus</taxon>
        <taxon>Xenopus</taxon>
    </lineage>
</organism>
<dbReference type="PANTHER" id="PTHR47011:SF1">
    <property type="entry name" value="CD226 ANTIGEN"/>
    <property type="match status" value="1"/>
</dbReference>
<dbReference type="Proteomes" id="UP000694892">
    <property type="component" value="Chromosome 6L"/>
</dbReference>
<proteinExistence type="predicted"/>
<sequence>MFNDRSPNDASLRLTATSHDDIGIYYCSITTSLKGKIKKIIEVRADDFDNLIASSHHTFRTNETISLNFQCNLKAIVKQIVVKRLNRGKMDTLAFCNDKVHTPRYELNDIKHISLDCLNLCNVTLIIQNFTSKDEGLYICNFTTEKGNEVTVVKVSKEMQLPLFPFIYGGSAVFAVIAIIIITTLCIKRKHKGEEKETLQSKVNLRFKPSTNNATNSAVAEEIYANIQPEERKYQACPAVHYNE</sequence>
<name>A0A974CQ00_XENLA</name>
<dbReference type="EMBL" id="CM004476">
    <property type="protein sequence ID" value="OCT76590.1"/>
    <property type="molecule type" value="Genomic_DNA"/>
</dbReference>
<dbReference type="SUPFAM" id="SSF48726">
    <property type="entry name" value="Immunoglobulin"/>
    <property type="match status" value="1"/>
</dbReference>
<keyword evidence="1" id="KW-0812">Transmembrane</keyword>
<keyword evidence="1" id="KW-0472">Membrane</keyword>
<feature type="transmembrane region" description="Helical" evidence="1">
    <location>
        <begin position="166"/>
        <end position="187"/>
    </location>
</feature>
<reference evidence="3" key="1">
    <citation type="journal article" date="2016" name="Nature">
        <title>Genome evolution in the allotetraploid frog Xenopus laevis.</title>
        <authorList>
            <person name="Session A.M."/>
            <person name="Uno Y."/>
            <person name="Kwon T."/>
            <person name="Chapman J.A."/>
            <person name="Toyoda A."/>
            <person name="Takahashi S."/>
            <person name="Fukui A."/>
            <person name="Hikosaka A."/>
            <person name="Suzuki A."/>
            <person name="Kondo M."/>
            <person name="van Heeringen S.J."/>
            <person name="Quigley I."/>
            <person name="Heinz S."/>
            <person name="Ogino H."/>
            <person name="Ochi H."/>
            <person name="Hellsten U."/>
            <person name="Lyons J.B."/>
            <person name="Simakov O."/>
            <person name="Putnam N."/>
            <person name="Stites J."/>
            <person name="Kuroki Y."/>
            <person name="Tanaka T."/>
            <person name="Michiue T."/>
            <person name="Watanabe M."/>
            <person name="Bogdanovic O."/>
            <person name="Lister R."/>
            <person name="Georgiou G."/>
            <person name="Paranjpe S.S."/>
            <person name="van Kruijsbergen I."/>
            <person name="Shu S."/>
            <person name="Carlson J."/>
            <person name="Kinoshita T."/>
            <person name="Ohta Y."/>
            <person name="Mawaribuchi S."/>
            <person name="Jenkins J."/>
            <person name="Grimwood J."/>
            <person name="Schmutz J."/>
            <person name="Mitros T."/>
            <person name="Mozaffari S.V."/>
            <person name="Suzuki Y."/>
            <person name="Haramoto Y."/>
            <person name="Yamamoto T.S."/>
            <person name="Takagi C."/>
            <person name="Heald R."/>
            <person name="Miller K."/>
            <person name="Haudenschild C."/>
            <person name="Kitzman J."/>
            <person name="Nakayama T."/>
            <person name="Izutsu Y."/>
            <person name="Robert J."/>
            <person name="Fortriede J."/>
            <person name="Burns K."/>
            <person name="Lotay V."/>
            <person name="Karimi K."/>
            <person name="Yasuoka Y."/>
            <person name="Dichmann D.S."/>
            <person name="Flajnik M.F."/>
            <person name="Houston D.W."/>
            <person name="Shendure J."/>
            <person name="DuPasquier L."/>
            <person name="Vize P.D."/>
            <person name="Zorn A.M."/>
            <person name="Ito M."/>
            <person name="Marcotte E.M."/>
            <person name="Wallingford J.B."/>
            <person name="Ito Y."/>
            <person name="Asashima M."/>
            <person name="Ueno N."/>
            <person name="Matsuda Y."/>
            <person name="Veenstra G.J."/>
            <person name="Fujiyama A."/>
            <person name="Harland R.M."/>
            <person name="Taira M."/>
            <person name="Rokhsar D.S."/>
        </authorList>
    </citation>
    <scope>NUCLEOTIDE SEQUENCE [LARGE SCALE GENOMIC DNA]</scope>
    <source>
        <strain evidence="3">J</strain>
    </source>
</reference>
<dbReference type="GO" id="GO:0002891">
    <property type="term" value="P:positive regulation of immunoglobulin mediated immune response"/>
    <property type="evidence" value="ECO:0007669"/>
    <property type="project" value="TreeGrafter"/>
</dbReference>
<gene>
    <name evidence="2" type="ORF">XELAEV_18031793mg</name>
</gene>
<accession>A0A974CQ00</accession>
<protein>
    <recommendedName>
        <fullName evidence="4">Ig-like domain-containing protein</fullName>
    </recommendedName>
</protein>
<dbReference type="GO" id="GO:0002729">
    <property type="term" value="P:positive regulation of natural killer cell cytokine production"/>
    <property type="evidence" value="ECO:0007669"/>
    <property type="project" value="InterPro"/>
</dbReference>
<dbReference type="PANTHER" id="PTHR47011">
    <property type="entry name" value="CD226 ANTIGEN"/>
    <property type="match status" value="1"/>
</dbReference>